<keyword evidence="4" id="KW-1185">Reference proteome</keyword>
<dbReference type="PROSITE" id="PS01179">
    <property type="entry name" value="PID"/>
    <property type="match status" value="1"/>
</dbReference>
<dbReference type="PROSITE" id="PS50106">
    <property type="entry name" value="PDZ"/>
    <property type="match status" value="1"/>
</dbReference>
<dbReference type="SMART" id="SM00228">
    <property type="entry name" value="PDZ"/>
    <property type="match status" value="1"/>
</dbReference>
<dbReference type="Proteomes" id="UP000719412">
    <property type="component" value="Unassembled WGS sequence"/>
</dbReference>
<dbReference type="SUPFAM" id="SSF50156">
    <property type="entry name" value="PDZ domain-like"/>
    <property type="match status" value="1"/>
</dbReference>
<dbReference type="PANTHER" id="PTHR46753:SF3">
    <property type="entry name" value="PDZ DOMAIN-CONTAINING PROTEIN"/>
    <property type="match status" value="1"/>
</dbReference>
<dbReference type="InterPro" id="IPR004012">
    <property type="entry name" value="Run_dom"/>
</dbReference>
<dbReference type="InterPro" id="IPR037213">
    <property type="entry name" value="Run_dom_sf"/>
</dbReference>
<accession>A0A8J6HJ49</accession>
<reference evidence="3" key="2">
    <citation type="submission" date="2021-08" db="EMBL/GenBank/DDBJ databases">
        <authorList>
            <person name="Eriksson T."/>
        </authorList>
    </citation>
    <scope>NUCLEOTIDE SEQUENCE</scope>
    <source>
        <strain evidence="3">Stoneville</strain>
        <tissue evidence="3">Whole head</tissue>
    </source>
</reference>
<dbReference type="SUPFAM" id="SSF140741">
    <property type="entry name" value="RUN domain-like"/>
    <property type="match status" value="1"/>
</dbReference>
<dbReference type="Gene3D" id="1.20.58.900">
    <property type="match status" value="1"/>
</dbReference>
<sequence length="388" mass="42954">MSVSDPLIKDIKGCTLKLFTESLSKKITDSSQDLQDFCQILEKIFHRGLTQTHTSFYGNKKTEVYTWMSSLAAEDTALESFSYRNSVQEVQSTKHVQTPLGKFRLLVRHCLMKKCLHFSLQYLVNLTWQTPDLVKLELVPCKNLGISISFSENKAVIVHVKSNSVASESGEICTGDILSNLNGVEINSSCKGRLNAIFRANKGKPINLVVVKAFHKQSQDVFAPVKTILEKLQIDPVKITNRSQSEHTTETATCAPKSTKSGYSATYLGLVSVGNNGSVRQIEEAIKRRLSMTKSDTQKPVIFEIGEMNIKVLDSETGGIVFKHSYMQISSCGSVPALPNYVAYIAGDENCDTASNFVCYIFHVQNIEDACTILQSIGQGFGRTHFAV</sequence>
<evidence type="ECO:0000313" key="4">
    <source>
        <dbReference type="Proteomes" id="UP000719412"/>
    </source>
</evidence>
<dbReference type="InterPro" id="IPR011993">
    <property type="entry name" value="PH-like_dom_sf"/>
</dbReference>
<comment type="caution">
    <text evidence="3">The sequence shown here is derived from an EMBL/GenBank/DDBJ whole genome shotgun (WGS) entry which is preliminary data.</text>
</comment>
<dbReference type="Pfam" id="PF00640">
    <property type="entry name" value="PID"/>
    <property type="match status" value="1"/>
</dbReference>
<dbReference type="Gene3D" id="2.30.29.30">
    <property type="entry name" value="Pleckstrin-homology domain (PH domain)/Phosphotyrosine-binding domain (PTB)"/>
    <property type="match status" value="1"/>
</dbReference>
<protein>
    <recommendedName>
        <fullName evidence="5">PID domain-containing protein</fullName>
    </recommendedName>
</protein>
<dbReference type="PANTHER" id="PTHR46753">
    <property type="entry name" value="FYVE AND COILED-COIL DOMAIN-CONTAINING PROTEIN 1"/>
    <property type="match status" value="1"/>
</dbReference>
<dbReference type="InterPro" id="IPR036034">
    <property type="entry name" value="PDZ_sf"/>
</dbReference>
<dbReference type="SMART" id="SM00462">
    <property type="entry name" value="PTB"/>
    <property type="match status" value="1"/>
</dbReference>
<gene>
    <name evidence="3" type="ORF">GEV33_003077</name>
</gene>
<reference evidence="3" key="1">
    <citation type="journal article" date="2020" name="J Insects Food Feed">
        <title>The yellow mealworm (Tenebrio molitor) genome: a resource for the emerging insects as food and feed industry.</title>
        <authorList>
            <person name="Eriksson T."/>
            <person name="Andere A."/>
            <person name="Kelstrup H."/>
            <person name="Emery V."/>
            <person name="Picard C."/>
        </authorList>
    </citation>
    <scope>NUCLEOTIDE SEQUENCE</scope>
    <source>
        <strain evidence="3">Stoneville</strain>
        <tissue evidence="3">Whole head</tissue>
    </source>
</reference>
<dbReference type="AlphaFoldDB" id="A0A8J6HJ49"/>
<dbReference type="SUPFAM" id="SSF50729">
    <property type="entry name" value="PH domain-like"/>
    <property type="match status" value="1"/>
</dbReference>
<dbReference type="EMBL" id="JABDTM020013906">
    <property type="protein sequence ID" value="KAH0819715.1"/>
    <property type="molecule type" value="Genomic_DNA"/>
</dbReference>
<dbReference type="Pfam" id="PF02759">
    <property type="entry name" value="RUN"/>
    <property type="match status" value="1"/>
</dbReference>
<feature type="domain" description="PID" evidence="1">
    <location>
        <begin position="263"/>
        <end position="381"/>
    </location>
</feature>
<organism evidence="3 4">
    <name type="scientific">Tenebrio molitor</name>
    <name type="common">Yellow mealworm beetle</name>
    <dbReference type="NCBI Taxonomy" id="7067"/>
    <lineage>
        <taxon>Eukaryota</taxon>
        <taxon>Metazoa</taxon>
        <taxon>Ecdysozoa</taxon>
        <taxon>Arthropoda</taxon>
        <taxon>Hexapoda</taxon>
        <taxon>Insecta</taxon>
        <taxon>Pterygota</taxon>
        <taxon>Neoptera</taxon>
        <taxon>Endopterygota</taxon>
        <taxon>Coleoptera</taxon>
        <taxon>Polyphaga</taxon>
        <taxon>Cucujiformia</taxon>
        <taxon>Tenebrionidae</taxon>
        <taxon>Tenebrio</taxon>
    </lineage>
</organism>
<proteinExistence type="predicted"/>
<evidence type="ECO:0000259" key="2">
    <source>
        <dbReference type="PROSITE" id="PS50106"/>
    </source>
</evidence>
<name>A0A8J6HJ49_TENMO</name>
<feature type="domain" description="PDZ" evidence="2">
    <location>
        <begin position="133"/>
        <end position="188"/>
    </location>
</feature>
<dbReference type="Gene3D" id="2.30.42.10">
    <property type="match status" value="1"/>
</dbReference>
<evidence type="ECO:0000259" key="1">
    <source>
        <dbReference type="PROSITE" id="PS01179"/>
    </source>
</evidence>
<evidence type="ECO:0000313" key="3">
    <source>
        <dbReference type="EMBL" id="KAH0819715.1"/>
    </source>
</evidence>
<dbReference type="InterPro" id="IPR006020">
    <property type="entry name" value="PTB/PI_dom"/>
</dbReference>
<evidence type="ECO:0008006" key="5">
    <source>
        <dbReference type="Google" id="ProtNLM"/>
    </source>
</evidence>
<dbReference type="InterPro" id="IPR001478">
    <property type="entry name" value="PDZ"/>
</dbReference>
<dbReference type="CDD" id="cd17682">
    <property type="entry name" value="RUN_RUFY4_like"/>
    <property type="match status" value="1"/>
</dbReference>